<evidence type="ECO:0000259" key="3">
    <source>
        <dbReference type="PROSITE" id="PS51737"/>
    </source>
</evidence>
<dbReference type="CDD" id="cd00338">
    <property type="entry name" value="Ser_Recombinase"/>
    <property type="match status" value="1"/>
</dbReference>
<dbReference type="PROSITE" id="PS51737">
    <property type="entry name" value="RECOMBINASE_DNA_BIND"/>
    <property type="match status" value="1"/>
</dbReference>
<dbReference type="AlphaFoldDB" id="A0A5Q2MXL2"/>
<dbReference type="Pfam" id="PF00239">
    <property type="entry name" value="Resolvase"/>
    <property type="match status" value="1"/>
</dbReference>
<accession>A0A5Q2MXL2</accession>
<dbReference type="InterPro" id="IPR006119">
    <property type="entry name" value="Resolv_N"/>
</dbReference>
<dbReference type="RefSeq" id="WP_153724764.1">
    <property type="nucleotide sequence ID" value="NZ_CP045875.1"/>
</dbReference>
<dbReference type="Gene3D" id="3.40.50.1390">
    <property type="entry name" value="Resolvase, N-terminal catalytic domain"/>
    <property type="match status" value="1"/>
</dbReference>
<dbReference type="SUPFAM" id="SSF53041">
    <property type="entry name" value="Resolvase-like"/>
    <property type="match status" value="1"/>
</dbReference>
<dbReference type="InterPro" id="IPR038109">
    <property type="entry name" value="DNA_bind_recomb_sf"/>
</dbReference>
<evidence type="ECO:0000259" key="2">
    <source>
        <dbReference type="PROSITE" id="PS51736"/>
    </source>
</evidence>
<dbReference type="GO" id="GO:0003677">
    <property type="term" value="F:DNA binding"/>
    <property type="evidence" value="ECO:0007669"/>
    <property type="project" value="UniProtKB-KW"/>
</dbReference>
<dbReference type="Proteomes" id="UP000366051">
    <property type="component" value="Chromosome"/>
</dbReference>
<dbReference type="OrthoDB" id="9804620at2"/>
<dbReference type="Pfam" id="PF07508">
    <property type="entry name" value="Recombinase"/>
    <property type="match status" value="1"/>
</dbReference>
<sequence length="962" mass="112364">MTYTGNRLATFKSNDLLTKGKATERQSYYIENNHQAIIDRSTFEEVQKRIQATEYKKNMKKAEFRSLSSRILCGLCGCNYQFLRDYATPCWRCRKSKYGMEICSSYRLYESELLELMKEAFKKRFDNQSLKDIFYPMKRHHEQDQYEQRRLLYFSRLRLIREMEKKALESELPVIQDKKKELEEELFTFERHLKKIEKDRSYREESIAWMKSISSLDDFFEEATIDRLRAWIVSMTIYSKDLFLVQWYDQQETQVGEGDTPEPPKTWRNLNHTNEQRKKEEGVIVQGKEVSQNEVLAQSEALVQGVLIDQGDGRIQSDVIPKDDTLIQGDTFSQSDAPVQDNVIVKDDELTQSNVIAPDDAFIQSDVITQGDTLAQNNTSIHDNAPAPTHRAKISTPAKGYLTRQIKKENIIKVEQAVQRKQLEKPKLRTASYCRVSTEKDPQQISLESQVAYYTYLILKNPDMIFAGIFADKGLSGTQTKNRTEFNRLMQKCKEGKVDLILTKSISRFSRNTVDALSWVRMLKSLDPPVHIHFERENINTADEDSELMLTILTSMAQEEAISLGISSQWAKQKLAEQGIINVGRAPYGYDLDEEKNWVINPEQAAVVRRIFQSYLSGKGTRTIARELSEEKIESASGNNYWHQNAVHRILQSIIYRGCYLYQKTYSQDAITQKRLVNKGELPQYYIEDHHPAIITPEVWDAVQELRESKKINIKIMPEERREPQNFHKIFRCGQCGGILSHHLRYNYQDPKKGAKHYWRCIVSRGKNYSAKCNAQSFRQEYLVHNFMTALLEMKSNERFQIEAEAVATKTDLTSEELAEVKAIEAKMEQLNQELYEAVDEELNKAGQDTKKVEALTDQIVKCKEQLDEYEERKEKAEKYRDELKWLMKELEGLEEFDPLKHRVAFRADIFERLVESGVVHPDGRIVYTLSTGVEWECYLEEKRSYKLKVKQQRMERVLKKK</sequence>
<gene>
    <name evidence="4" type="ORF">FTV88_1221</name>
</gene>
<evidence type="ECO:0000256" key="1">
    <source>
        <dbReference type="SAM" id="Coils"/>
    </source>
</evidence>
<evidence type="ECO:0000313" key="4">
    <source>
        <dbReference type="EMBL" id="QGG47368.1"/>
    </source>
</evidence>
<evidence type="ECO:0000313" key="5">
    <source>
        <dbReference type="Proteomes" id="UP000366051"/>
    </source>
</evidence>
<dbReference type="PANTHER" id="PTHR30461">
    <property type="entry name" value="DNA-INVERTASE FROM LAMBDOID PROPHAGE"/>
    <property type="match status" value="1"/>
</dbReference>
<dbReference type="InterPro" id="IPR011109">
    <property type="entry name" value="DNA_bind_recombinase_dom"/>
</dbReference>
<dbReference type="PROSITE" id="PS51736">
    <property type="entry name" value="RECOMBINASES_3"/>
    <property type="match status" value="1"/>
</dbReference>
<protein>
    <submittedName>
        <fullName evidence="4">Recombinase, putative</fullName>
    </submittedName>
</protein>
<proteinExistence type="predicted"/>
<dbReference type="EMBL" id="CP045875">
    <property type="protein sequence ID" value="QGG47368.1"/>
    <property type="molecule type" value="Genomic_DNA"/>
</dbReference>
<dbReference type="SMART" id="SM00857">
    <property type="entry name" value="Resolvase"/>
    <property type="match status" value="1"/>
</dbReference>
<keyword evidence="5" id="KW-1185">Reference proteome</keyword>
<keyword evidence="1" id="KW-0175">Coiled coil</keyword>
<dbReference type="Gene3D" id="3.90.1750.20">
    <property type="entry name" value="Putative Large Serine Recombinase, Chain B, Domain 2"/>
    <property type="match status" value="2"/>
</dbReference>
<feature type="domain" description="Resolvase/invertase-type recombinase catalytic" evidence="2">
    <location>
        <begin position="429"/>
        <end position="579"/>
    </location>
</feature>
<dbReference type="InterPro" id="IPR050639">
    <property type="entry name" value="SSR_resolvase"/>
</dbReference>
<feature type="domain" description="Recombinase" evidence="3">
    <location>
        <begin position="587"/>
        <end position="713"/>
    </location>
</feature>
<dbReference type="InterPro" id="IPR036162">
    <property type="entry name" value="Resolvase-like_N_sf"/>
</dbReference>
<organism evidence="4 5">
    <name type="scientific">Heliorestis convoluta</name>
    <dbReference type="NCBI Taxonomy" id="356322"/>
    <lineage>
        <taxon>Bacteria</taxon>
        <taxon>Bacillati</taxon>
        <taxon>Bacillota</taxon>
        <taxon>Clostridia</taxon>
        <taxon>Eubacteriales</taxon>
        <taxon>Heliobacteriaceae</taxon>
        <taxon>Heliorestis</taxon>
    </lineage>
</organism>
<feature type="coiled-coil region" evidence="1">
    <location>
        <begin position="814"/>
        <end position="897"/>
    </location>
</feature>
<dbReference type="PANTHER" id="PTHR30461:SF23">
    <property type="entry name" value="DNA RECOMBINASE-RELATED"/>
    <property type="match status" value="1"/>
</dbReference>
<dbReference type="GO" id="GO:0000150">
    <property type="term" value="F:DNA strand exchange activity"/>
    <property type="evidence" value="ECO:0007669"/>
    <property type="project" value="InterPro"/>
</dbReference>
<reference evidence="5" key="1">
    <citation type="submission" date="2019-11" db="EMBL/GenBank/DDBJ databases">
        <title>Genome sequence of Heliorestis convoluta strain HH, an alkaliphilic and minimalistic phototrophic bacterium from a soda lake in Egypt.</title>
        <authorList>
            <person name="Dewey E.D."/>
            <person name="Stokes L.M."/>
            <person name="Burchell B.M."/>
            <person name="Shaffer K.N."/>
            <person name="Huntington A.M."/>
            <person name="Baker J.M."/>
            <person name="Nadendla S."/>
            <person name="Giglio M.G."/>
            <person name="Touchman J.W."/>
            <person name="Blankenship R.E."/>
            <person name="Madigan M.T."/>
            <person name="Sattley W.M."/>
        </authorList>
    </citation>
    <scope>NUCLEOTIDE SEQUENCE [LARGE SCALE GENOMIC DNA]</scope>
    <source>
        <strain evidence="5">HH</strain>
    </source>
</reference>
<dbReference type="KEGG" id="hcv:FTV88_1221"/>
<feature type="coiled-coil region" evidence="1">
    <location>
        <begin position="165"/>
        <end position="199"/>
    </location>
</feature>
<name>A0A5Q2MXL2_9FIRM</name>